<dbReference type="Gramene" id="EOY00146">
    <property type="protein sequence ID" value="EOY00146"/>
    <property type="gene ID" value="TCM_009743"/>
</dbReference>
<organism evidence="1 2">
    <name type="scientific">Theobroma cacao</name>
    <name type="common">Cacao</name>
    <name type="synonym">Cocoa</name>
    <dbReference type="NCBI Taxonomy" id="3641"/>
    <lineage>
        <taxon>Eukaryota</taxon>
        <taxon>Viridiplantae</taxon>
        <taxon>Streptophyta</taxon>
        <taxon>Embryophyta</taxon>
        <taxon>Tracheophyta</taxon>
        <taxon>Spermatophyta</taxon>
        <taxon>Magnoliopsida</taxon>
        <taxon>eudicotyledons</taxon>
        <taxon>Gunneridae</taxon>
        <taxon>Pentapetalae</taxon>
        <taxon>rosids</taxon>
        <taxon>malvids</taxon>
        <taxon>Malvales</taxon>
        <taxon>Malvaceae</taxon>
        <taxon>Byttnerioideae</taxon>
        <taxon>Theobroma</taxon>
    </lineage>
</organism>
<evidence type="ECO:0000313" key="2">
    <source>
        <dbReference type="Proteomes" id="UP000026915"/>
    </source>
</evidence>
<keyword evidence="2" id="KW-1185">Reference proteome</keyword>
<evidence type="ECO:0000313" key="1">
    <source>
        <dbReference type="EMBL" id="EOY00146.1"/>
    </source>
</evidence>
<protein>
    <submittedName>
        <fullName evidence="1">Uncharacterized protein</fullName>
    </submittedName>
</protein>
<name>A0A061E596_THECC</name>
<accession>A0A061E596</accession>
<reference evidence="1 2" key="1">
    <citation type="journal article" date="2013" name="Genome Biol.">
        <title>The genome sequence of the most widely cultivated cacao type and its use to identify candidate genes regulating pod color.</title>
        <authorList>
            <person name="Motamayor J.C."/>
            <person name="Mockaitis K."/>
            <person name="Schmutz J."/>
            <person name="Haiminen N."/>
            <person name="Iii D.L."/>
            <person name="Cornejo O."/>
            <person name="Findley S.D."/>
            <person name="Zheng P."/>
            <person name="Utro F."/>
            <person name="Royaert S."/>
            <person name="Saski C."/>
            <person name="Jenkins J."/>
            <person name="Podicheti R."/>
            <person name="Zhao M."/>
            <person name="Scheffler B.E."/>
            <person name="Stack J.C."/>
            <person name="Feltus F.A."/>
            <person name="Mustiga G.M."/>
            <person name="Amores F."/>
            <person name="Phillips W."/>
            <person name="Marelli J.P."/>
            <person name="May G.D."/>
            <person name="Shapiro H."/>
            <person name="Ma J."/>
            <person name="Bustamante C.D."/>
            <person name="Schnell R.J."/>
            <person name="Main D."/>
            <person name="Gilbert D."/>
            <person name="Parida L."/>
            <person name="Kuhn D.N."/>
        </authorList>
    </citation>
    <scope>NUCLEOTIDE SEQUENCE [LARGE SCALE GENOMIC DNA]</scope>
    <source>
        <strain evidence="2">cv. Matina 1-6</strain>
    </source>
</reference>
<sequence>MAFGILFIERLCLSLLFSVFRHSGFNHGLSLSCLISLIIIHPFHVGRCGFPLCCVELDEKEEEEEEEKDTMGIEDE</sequence>
<gene>
    <name evidence="1" type="ORF">TCM_009743</name>
</gene>
<dbReference type="AlphaFoldDB" id="A0A061E596"/>
<dbReference type="Proteomes" id="UP000026915">
    <property type="component" value="Chromosome 2"/>
</dbReference>
<proteinExistence type="predicted"/>
<dbReference type="HOGENOM" id="CLU_2659471_0_0_1"/>
<dbReference type="InParanoid" id="A0A061E596"/>
<dbReference type="EMBL" id="CM001880">
    <property type="protein sequence ID" value="EOY00146.1"/>
    <property type="molecule type" value="Genomic_DNA"/>
</dbReference>